<proteinExistence type="inferred from homology"/>
<comment type="similarity">
    <text evidence="1">Belongs to the CDR2 family.</text>
</comment>
<dbReference type="Proteomes" id="UP000694620">
    <property type="component" value="Chromosome 14"/>
</dbReference>
<keyword evidence="5" id="KW-1185">Reference proteome</keyword>
<evidence type="ECO:0000313" key="4">
    <source>
        <dbReference type="Ensembl" id="ENSECRP00000019391.1"/>
    </source>
</evidence>
<keyword evidence="2 3" id="KW-0175">Coiled coil</keyword>
<evidence type="ECO:0000256" key="3">
    <source>
        <dbReference type="SAM" id="Coils"/>
    </source>
</evidence>
<feature type="coiled-coil region" evidence="3">
    <location>
        <begin position="176"/>
        <end position="248"/>
    </location>
</feature>
<evidence type="ECO:0000313" key="5">
    <source>
        <dbReference type="Proteomes" id="UP000694620"/>
    </source>
</evidence>
<sequence>MEELHIEEEEPWQNHRDLERDLHLAAELGKTLLERNKELEVSLHQMYVTNEDQVHEIEYLSKQLDMLRQMNEQHAKVYEQLDENSRDLEMTNQKLVLESKASHQKIQSLTGSIETMLSQVDLLQTQMERLHSLASIRRKRRERRKTIHTFPCLKEISSFRYQHDFVMDTWMTKLTTQSLEKENSSLNETVNSLRLQIQQERQHKEVAKHKYASVLNKYSELEQRLQQAVGYESSIHELEAELLELQQMKYNSNFQQVRQNKQRENILKPLNNISESNSIKQPELNERQKIKQASDTSSSVWKSSSDTALNIIVGVCPKSNYMLHAGSVHKHGMSILREVDEQYHGLLEKYEELLTKCRSHEKSQRHMGVQTSQPVSRDTSLCDFRLTDISQEKEECDVADKISRQVEAVDKRLSHSTPEYKALFKEIFARIQKTKAIVNTNKANE</sequence>
<dbReference type="GeneTree" id="ENSGT00390000018570"/>
<name>A0A8C4SP00_ERPCA</name>
<evidence type="ECO:0000256" key="2">
    <source>
        <dbReference type="ARBA" id="ARBA00023054"/>
    </source>
</evidence>
<organism evidence="4 5">
    <name type="scientific">Erpetoichthys calabaricus</name>
    <name type="common">Rope fish</name>
    <name type="synonym">Calamoichthys calabaricus</name>
    <dbReference type="NCBI Taxonomy" id="27687"/>
    <lineage>
        <taxon>Eukaryota</taxon>
        <taxon>Metazoa</taxon>
        <taxon>Chordata</taxon>
        <taxon>Craniata</taxon>
        <taxon>Vertebrata</taxon>
        <taxon>Euteleostomi</taxon>
        <taxon>Actinopterygii</taxon>
        <taxon>Polypteriformes</taxon>
        <taxon>Polypteridae</taxon>
        <taxon>Erpetoichthys</taxon>
    </lineage>
</organism>
<dbReference type="AlphaFoldDB" id="A0A8C4SP00"/>
<gene>
    <name evidence="4" type="primary">CDR2L</name>
</gene>
<reference evidence="4" key="1">
    <citation type="submission" date="2021-06" db="EMBL/GenBank/DDBJ databases">
        <authorList>
            <consortium name="Wellcome Sanger Institute Data Sharing"/>
        </authorList>
    </citation>
    <scope>NUCLEOTIDE SEQUENCE [LARGE SCALE GENOMIC DNA]</scope>
</reference>
<protein>
    <submittedName>
        <fullName evidence="4">Cerebellar degeneration-related protein 2-like</fullName>
    </submittedName>
</protein>
<reference evidence="4" key="2">
    <citation type="submission" date="2025-08" db="UniProtKB">
        <authorList>
            <consortium name="Ensembl"/>
        </authorList>
    </citation>
    <scope>IDENTIFICATION</scope>
</reference>
<dbReference type="Ensembl" id="ENSECRT00000019787.1">
    <property type="protein sequence ID" value="ENSECRP00000019391.1"/>
    <property type="gene ID" value="ENSECRG00000012984.1"/>
</dbReference>
<dbReference type="InterPro" id="IPR026079">
    <property type="entry name" value="CDR2"/>
</dbReference>
<reference evidence="4" key="3">
    <citation type="submission" date="2025-09" db="UniProtKB">
        <authorList>
            <consortium name="Ensembl"/>
        </authorList>
    </citation>
    <scope>IDENTIFICATION</scope>
</reference>
<dbReference type="PANTHER" id="PTHR19232">
    <property type="entry name" value="CENTROCORTIN FAMILY MEMBER"/>
    <property type="match status" value="1"/>
</dbReference>
<feature type="coiled-coil region" evidence="3">
    <location>
        <begin position="64"/>
        <end position="98"/>
    </location>
</feature>
<dbReference type="PANTHER" id="PTHR19232:SF10">
    <property type="entry name" value="CEREBELLAR DEGENERATION-RELATED PROTEIN 2-LIKE"/>
    <property type="match status" value="1"/>
</dbReference>
<evidence type="ECO:0000256" key="1">
    <source>
        <dbReference type="ARBA" id="ARBA00009019"/>
    </source>
</evidence>
<accession>A0A8C4SP00</accession>